<dbReference type="EMBL" id="OOIL02001452">
    <property type="protein sequence ID" value="VFQ75696.1"/>
    <property type="molecule type" value="Genomic_DNA"/>
</dbReference>
<dbReference type="AlphaFoldDB" id="A0A484LHW2"/>
<gene>
    <name evidence="2" type="ORF">CCAM_LOCUS17472</name>
</gene>
<sequence>MMMVNGEGNNNKEVLLGPLEPFCLPQTNPPCRTDAECTSKTRTGPKPEANVMELAFIRSEPVESGSPITFPAITLATIDFTVAAIIFTIAFTFADRGFAASSDLRLSLLLGICATFESYREIGTAAL</sequence>
<proteinExistence type="predicted"/>
<keyword evidence="3" id="KW-1185">Reference proteome</keyword>
<keyword evidence="1" id="KW-0812">Transmembrane</keyword>
<reference evidence="2 3" key="1">
    <citation type="submission" date="2018-04" db="EMBL/GenBank/DDBJ databases">
        <authorList>
            <person name="Vogel A."/>
        </authorList>
    </citation>
    <scope>NUCLEOTIDE SEQUENCE [LARGE SCALE GENOMIC DNA]</scope>
</reference>
<feature type="transmembrane region" description="Helical" evidence="1">
    <location>
        <begin position="68"/>
        <end position="94"/>
    </location>
</feature>
<evidence type="ECO:0000313" key="3">
    <source>
        <dbReference type="Proteomes" id="UP000595140"/>
    </source>
</evidence>
<organism evidence="2 3">
    <name type="scientific">Cuscuta campestris</name>
    <dbReference type="NCBI Taxonomy" id="132261"/>
    <lineage>
        <taxon>Eukaryota</taxon>
        <taxon>Viridiplantae</taxon>
        <taxon>Streptophyta</taxon>
        <taxon>Embryophyta</taxon>
        <taxon>Tracheophyta</taxon>
        <taxon>Spermatophyta</taxon>
        <taxon>Magnoliopsida</taxon>
        <taxon>eudicotyledons</taxon>
        <taxon>Gunneridae</taxon>
        <taxon>Pentapetalae</taxon>
        <taxon>asterids</taxon>
        <taxon>lamiids</taxon>
        <taxon>Solanales</taxon>
        <taxon>Convolvulaceae</taxon>
        <taxon>Cuscuteae</taxon>
        <taxon>Cuscuta</taxon>
        <taxon>Cuscuta subgen. Grammica</taxon>
        <taxon>Cuscuta sect. Cleistogrammica</taxon>
    </lineage>
</organism>
<dbReference type="Proteomes" id="UP000595140">
    <property type="component" value="Unassembled WGS sequence"/>
</dbReference>
<name>A0A484LHW2_9ASTE</name>
<keyword evidence="1" id="KW-0472">Membrane</keyword>
<keyword evidence="1" id="KW-1133">Transmembrane helix</keyword>
<evidence type="ECO:0000256" key="1">
    <source>
        <dbReference type="SAM" id="Phobius"/>
    </source>
</evidence>
<protein>
    <submittedName>
        <fullName evidence="2">Uncharacterized protein</fullName>
    </submittedName>
</protein>
<evidence type="ECO:0000313" key="2">
    <source>
        <dbReference type="EMBL" id="VFQ75696.1"/>
    </source>
</evidence>
<accession>A0A484LHW2</accession>